<evidence type="ECO:0000256" key="11">
    <source>
        <dbReference type="ARBA" id="ARBA00023136"/>
    </source>
</evidence>
<dbReference type="Proteomes" id="UP000823749">
    <property type="component" value="Chromosome 7"/>
</dbReference>
<dbReference type="PANTHER" id="PTHR24286">
    <property type="entry name" value="CYTOCHROME P450 26"/>
    <property type="match status" value="1"/>
</dbReference>
<protein>
    <recommendedName>
        <fullName evidence="14">(+)-abscisic acid 8'-hydroxylase</fullName>
        <ecNumber evidence="14">1.14.14.137</ecNumber>
    </recommendedName>
</protein>
<keyword evidence="4 15" id="KW-0349">Heme</keyword>
<reference evidence="17" key="1">
    <citation type="submission" date="2020-08" db="EMBL/GenBank/DDBJ databases">
        <title>Plant Genome Project.</title>
        <authorList>
            <person name="Zhang R.-G."/>
        </authorList>
    </citation>
    <scope>NUCLEOTIDE SEQUENCE</scope>
    <source>
        <strain evidence="17">WSP0</strain>
        <tissue evidence="17">Leaf</tissue>
    </source>
</reference>
<dbReference type="InterPro" id="IPR017972">
    <property type="entry name" value="Cyt_P450_CS"/>
</dbReference>
<evidence type="ECO:0000256" key="15">
    <source>
        <dbReference type="PIRSR" id="PIRSR602401-1"/>
    </source>
</evidence>
<name>A0AAV6JIB0_9ERIC</name>
<keyword evidence="8 16" id="KW-0560">Oxidoreductase</keyword>
<comment type="pathway">
    <text evidence="13">Plant hormone degradation; abscisic acid degradation.</text>
</comment>
<dbReference type="FunFam" id="1.10.630.10:FF:000014">
    <property type="entry name" value="Abscisic acid 8"/>
    <property type="match status" value="1"/>
</dbReference>
<evidence type="ECO:0000256" key="16">
    <source>
        <dbReference type="RuleBase" id="RU000461"/>
    </source>
</evidence>
<evidence type="ECO:0000256" key="13">
    <source>
        <dbReference type="ARBA" id="ARBA00060633"/>
    </source>
</evidence>
<dbReference type="PRINTS" id="PR00385">
    <property type="entry name" value="P450"/>
</dbReference>
<evidence type="ECO:0000256" key="9">
    <source>
        <dbReference type="ARBA" id="ARBA00023004"/>
    </source>
</evidence>
<sequence>MEFATVFFLIISLILSLRCLLKFLTSSGHRKLPLPPGSMGWPYIGETFQLYSQNPNVFFASKVRKYGSILKTHILGCPCVMISSPEAVKHVLVTRAHLFKPTFPASKERMLGKQAIFFHQGDYHAKLRRMVLRAFMPESIKNIVSDIESIAVGCLESWDGQLVNTFQEMKTYAFNVALLSIWGKDGVLYREELKRCYYILEKGYNSMPINLPGTLFRKSMKARKDLVQILAKILSTRRNMKDNHTDLLGSFMGDKEGLTDEQIVDNVVGVIFAARDTTASVLTWIVKYLAENPSVLQLVTEEQEAIRRGKCGEEKVLTWADTKNMPITLRVIQETLRIASILSFTFREAVEDVKFEGYLIPKGWKVLPLFRNIHHSPDNFPEPDKFDPSRFEVSPKPNTFLPFGNGTHSCPGNELAKLEILVLLHHMTTKYRWVVYGGPTQWNSVWPLRSSPEWFAHQALPQIEDRNPRHRSVMQTAYAIYIIMFQTQ</sequence>
<evidence type="ECO:0000313" key="18">
    <source>
        <dbReference type="Proteomes" id="UP000823749"/>
    </source>
</evidence>
<evidence type="ECO:0000256" key="4">
    <source>
        <dbReference type="ARBA" id="ARBA00022617"/>
    </source>
</evidence>
<comment type="subcellular location">
    <subcellularLocation>
        <location evidence="2">Membrane</location>
        <topology evidence="2">Single-pass membrane protein</topology>
    </subcellularLocation>
</comment>
<dbReference type="SUPFAM" id="SSF48264">
    <property type="entry name" value="Cytochrome P450"/>
    <property type="match status" value="1"/>
</dbReference>
<dbReference type="GO" id="GO:0010295">
    <property type="term" value="F:(+)-abscisic acid 8'-hydroxylase activity"/>
    <property type="evidence" value="ECO:0007669"/>
    <property type="project" value="UniProtKB-EC"/>
</dbReference>
<evidence type="ECO:0000256" key="6">
    <source>
        <dbReference type="ARBA" id="ARBA00022723"/>
    </source>
</evidence>
<dbReference type="GO" id="GO:0016020">
    <property type="term" value="C:membrane"/>
    <property type="evidence" value="ECO:0007669"/>
    <property type="project" value="UniProtKB-SubCell"/>
</dbReference>
<dbReference type="CDD" id="cd11043">
    <property type="entry name" value="CYP90-like"/>
    <property type="match status" value="1"/>
</dbReference>
<organism evidence="17 18">
    <name type="scientific">Rhododendron griersonianum</name>
    <dbReference type="NCBI Taxonomy" id="479676"/>
    <lineage>
        <taxon>Eukaryota</taxon>
        <taxon>Viridiplantae</taxon>
        <taxon>Streptophyta</taxon>
        <taxon>Embryophyta</taxon>
        <taxon>Tracheophyta</taxon>
        <taxon>Spermatophyta</taxon>
        <taxon>Magnoliopsida</taxon>
        <taxon>eudicotyledons</taxon>
        <taxon>Gunneridae</taxon>
        <taxon>Pentapetalae</taxon>
        <taxon>asterids</taxon>
        <taxon>Ericales</taxon>
        <taxon>Ericaceae</taxon>
        <taxon>Ericoideae</taxon>
        <taxon>Rhodoreae</taxon>
        <taxon>Rhododendron</taxon>
    </lineage>
</organism>
<comment type="cofactor">
    <cofactor evidence="1 15">
        <name>heme</name>
        <dbReference type="ChEBI" id="CHEBI:30413"/>
    </cofactor>
</comment>
<proteinExistence type="inferred from homology"/>
<dbReference type="EMBL" id="JACTNZ010000007">
    <property type="protein sequence ID" value="KAG5540458.1"/>
    <property type="molecule type" value="Genomic_DNA"/>
</dbReference>
<dbReference type="AlphaFoldDB" id="A0AAV6JIB0"/>
<dbReference type="InterPro" id="IPR002401">
    <property type="entry name" value="Cyt_P450_E_grp-I"/>
</dbReference>
<dbReference type="Gene3D" id="1.10.630.10">
    <property type="entry name" value="Cytochrome P450"/>
    <property type="match status" value="1"/>
</dbReference>
<evidence type="ECO:0000256" key="2">
    <source>
        <dbReference type="ARBA" id="ARBA00004167"/>
    </source>
</evidence>
<dbReference type="GO" id="GO:0046345">
    <property type="term" value="P:abscisic acid catabolic process"/>
    <property type="evidence" value="ECO:0007669"/>
    <property type="project" value="UniProtKB-ARBA"/>
</dbReference>
<evidence type="ECO:0000256" key="3">
    <source>
        <dbReference type="ARBA" id="ARBA00010617"/>
    </source>
</evidence>
<comment type="catalytic activity">
    <reaction evidence="12">
        <text>2-cis-(+)-abscisate + reduced [NADPH--hemoprotein reductase] + O2 = (+)-8'-hydroxyabscisate + oxidized [NADPH--hemoprotein reductase] + H2O + H(+)</text>
        <dbReference type="Rhea" id="RHEA:12897"/>
        <dbReference type="Rhea" id="RHEA-COMP:11964"/>
        <dbReference type="Rhea" id="RHEA-COMP:11965"/>
        <dbReference type="ChEBI" id="CHEBI:15377"/>
        <dbReference type="ChEBI" id="CHEBI:15378"/>
        <dbReference type="ChEBI" id="CHEBI:15379"/>
        <dbReference type="ChEBI" id="CHEBI:37569"/>
        <dbReference type="ChEBI" id="CHEBI:57618"/>
        <dbReference type="ChEBI" id="CHEBI:58210"/>
        <dbReference type="ChEBI" id="CHEBI:58490"/>
        <dbReference type="EC" id="1.14.14.137"/>
    </reaction>
</comment>
<dbReference type="PANTHER" id="PTHR24286:SF10">
    <property type="entry name" value="ABSCISIC ACID 8'-HYDROXYLASE 1"/>
    <property type="match status" value="1"/>
</dbReference>
<dbReference type="EC" id="1.14.14.137" evidence="14"/>
<comment type="similarity">
    <text evidence="3 16">Belongs to the cytochrome P450 family.</text>
</comment>
<dbReference type="PRINTS" id="PR00463">
    <property type="entry name" value="EP450I"/>
</dbReference>
<keyword evidence="10 16" id="KW-0503">Monooxygenase</keyword>
<keyword evidence="9 15" id="KW-0408">Iron</keyword>
<dbReference type="Pfam" id="PF00067">
    <property type="entry name" value="p450"/>
    <property type="match status" value="1"/>
</dbReference>
<evidence type="ECO:0000256" key="8">
    <source>
        <dbReference type="ARBA" id="ARBA00023002"/>
    </source>
</evidence>
<keyword evidence="7" id="KW-1133">Transmembrane helix</keyword>
<evidence type="ECO:0000256" key="12">
    <source>
        <dbReference type="ARBA" id="ARBA00050609"/>
    </source>
</evidence>
<keyword evidence="5" id="KW-0812">Transmembrane</keyword>
<evidence type="ECO:0000256" key="5">
    <source>
        <dbReference type="ARBA" id="ARBA00022692"/>
    </source>
</evidence>
<feature type="binding site" description="axial binding residue" evidence="15">
    <location>
        <position position="410"/>
    </location>
    <ligand>
        <name>heme</name>
        <dbReference type="ChEBI" id="CHEBI:30413"/>
    </ligand>
    <ligandPart>
        <name>Fe</name>
        <dbReference type="ChEBI" id="CHEBI:18248"/>
    </ligandPart>
</feature>
<accession>A0AAV6JIB0</accession>
<dbReference type="GO" id="GO:0009737">
    <property type="term" value="P:response to abscisic acid"/>
    <property type="evidence" value="ECO:0007669"/>
    <property type="project" value="UniProtKB-ARBA"/>
</dbReference>
<evidence type="ECO:0000256" key="1">
    <source>
        <dbReference type="ARBA" id="ARBA00001971"/>
    </source>
</evidence>
<evidence type="ECO:0000256" key="7">
    <source>
        <dbReference type="ARBA" id="ARBA00022989"/>
    </source>
</evidence>
<evidence type="ECO:0000313" key="17">
    <source>
        <dbReference type="EMBL" id="KAG5540458.1"/>
    </source>
</evidence>
<dbReference type="GO" id="GO:0005506">
    <property type="term" value="F:iron ion binding"/>
    <property type="evidence" value="ECO:0007669"/>
    <property type="project" value="InterPro"/>
</dbReference>
<keyword evidence="6 15" id="KW-0479">Metal-binding</keyword>
<dbReference type="GO" id="GO:0016125">
    <property type="term" value="P:sterol metabolic process"/>
    <property type="evidence" value="ECO:0007669"/>
    <property type="project" value="TreeGrafter"/>
</dbReference>
<dbReference type="PROSITE" id="PS00086">
    <property type="entry name" value="CYTOCHROME_P450"/>
    <property type="match status" value="1"/>
</dbReference>
<dbReference type="InterPro" id="IPR001128">
    <property type="entry name" value="Cyt_P450"/>
</dbReference>
<keyword evidence="11" id="KW-0472">Membrane</keyword>
<comment type="caution">
    <text evidence="17">The sequence shown here is derived from an EMBL/GenBank/DDBJ whole genome shotgun (WGS) entry which is preliminary data.</text>
</comment>
<gene>
    <name evidence="17" type="ORF">RHGRI_020614</name>
</gene>
<dbReference type="InterPro" id="IPR036396">
    <property type="entry name" value="Cyt_P450_sf"/>
</dbReference>
<evidence type="ECO:0000256" key="14">
    <source>
        <dbReference type="ARBA" id="ARBA00066338"/>
    </source>
</evidence>
<keyword evidence="18" id="KW-1185">Reference proteome</keyword>
<evidence type="ECO:0000256" key="10">
    <source>
        <dbReference type="ARBA" id="ARBA00023033"/>
    </source>
</evidence>
<dbReference type="GO" id="GO:0009414">
    <property type="term" value="P:response to water deprivation"/>
    <property type="evidence" value="ECO:0007669"/>
    <property type="project" value="UniProtKB-ARBA"/>
</dbReference>
<dbReference type="GO" id="GO:0020037">
    <property type="term" value="F:heme binding"/>
    <property type="evidence" value="ECO:0007669"/>
    <property type="project" value="InterPro"/>
</dbReference>